<evidence type="ECO:0000256" key="7">
    <source>
        <dbReference type="ARBA" id="ARBA00023278"/>
    </source>
</evidence>
<comment type="similarity">
    <text evidence="2">Belongs to the CLV3/ESR signal peptide family.</text>
</comment>
<evidence type="ECO:0000256" key="6">
    <source>
        <dbReference type="ARBA" id="ARBA00023180"/>
    </source>
</evidence>
<keyword evidence="7" id="KW-0379">Hydroxylation</keyword>
<evidence type="ECO:0000256" key="4">
    <source>
        <dbReference type="ARBA" id="ARBA00022729"/>
    </source>
</evidence>
<evidence type="ECO:0000256" key="1">
    <source>
        <dbReference type="ARBA" id="ARBA00004239"/>
    </source>
</evidence>
<organism evidence="9 10">
    <name type="scientific">Hibiscus sabdariffa</name>
    <name type="common">roselle</name>
    <dbReference type="NCBI Taxonomy" id="183260"/>
    <lineage>
        <taxon>Eukaryota</taxon>
        <taxon>Viridiplantae</taxon>
        <taxon>Streptophyta</taxon>
        <taxon>Embryophyta</taxon>
        <taxon>Tracheophyta</taxon>
        <taxon>Spermatophyta</taxon>
        <taxon>Magnoliopsida</taxon>
        <taxon>eudicotyledons</taxon>
        <taxon>Gunneridae</taxon>
        <taxon>Pentapetalae</taxon>
        <taxon>rosids</taxon>
        <taxon>malvids</taxon>
        <taxon>Malvales</taxon>
        <taxon>Malvaceae</taxon>
        <taxon>Malvoideae</taxon>
        <taxon>Hibiscus</taxon>
    </lineage>
</organism>
<protein>
    <submittedName>
        <fullName evidence="9">Uncharacterized protein</fullName>
    </submittedName>
</protein>
<proteinExistence type="inferred from homology"/>
<comment type="subcellular location">
    <subcellularLocation>
        <location evidence="1">Secreted</location>
        <location evidence="1">Extracellular space</location>
    </subcellularLocation>
</comment>
<dbReference type="PANTHER" id="PTHR36016">
    <property type="entry name" value="CLAVATA3/ESR (CLE)-RELATED PROTEIN 7"/>
    <property type="match status" value="1"/>
</dbReference>
<dbReference type="Proteomes" id="UP001472677">
    <property type="component" value="Unassembled WGS sequence"/>
</dbReference>
<reference evidence="9 10" key="1">
    <citation type="journal article" date="2024" name="G3 (Bethesda)">
        <title>Genome assembly of Hibiscus sabdariffa L. provides insights into metabolisms of medicinal natural products.</title>
        <authorList>
            <person name="Kim T."/>
        </authorList>
    </citation>
    <scope>NUCLEOTIDE SEQUENCE [LARGE SCALE GENOMIC DNA]</scope>
    <source>
        <strain evidence="9">TK-2024</strain>
        <tissue evidence="9">Old leaves</tissue>
    </source>
</reference>
<keyword evidence="5" id="KW-0221">Differentiation</keyword>
<evidence type="ECO:0000256" key="8">
    <source>
        <dbReference type="SAM" id="SignalP"/>
    </source>
</evidence>
<dbReference type="EMBL" id="JBBPBM010000146">
    <property type="protein sequence ID" value="KAK8503984.1"/>
    <property type="molecule type" value="Genomic_DNA"/>
</dbReference>
<dbReference type="PANTHER" id="PTHR36016:SF10">
    <property type="entry name" value="CLAVATA3_ESR (CLE)-RELATED PROTEIN 6-LIKE"/>
    <property type="match status" value="1"/>
</dbReference>
<accession>A0ABR2BAD1</accession>
<keyword evidence="10" id="KW-1185">Reference proteome</keyword>
<gene>
    <name evidence="9" type="ORF">V6N12_033201</name>
</gene>
<keyword evidence="6" id="KW-0325">Glycoprotein</keyword>
<evidence type="ECO:0000256" key="3">
    <source>
        <dbReference type="ARBA" id="ARBA00022525"/>
    </source>
</evidence>
<evidence type="ECO:0000256" key="5">
    <source>
        <dbReference type="ARBA" id="ARBA00022782"/>
    </source>
</evidence>
<name>A0ABR2BAD1_9ROSI</name>
<keyword evidence="4 8" id="KW-0732">Signal</keyword>
<evidence type="ECO:0000256" key="2">
    <source>
        <dbReference type="ARBA" id="ARBA00005416"/>
    </source>
</evidence>
<comment type="caution">
    <text evidence="9">The sequence shown here is derived from an EMBL/GenBank/DDBJ whole genome shotgun (WGS) entry which is preliminary data.</text>
</comment>
<evidence type="ECO:0000313" key="9">
    <source>
        <dbReference type="EMBL" id="KAK8503984.1"/>
    </source>
</evidence>
<evidence type="ECO:0000313" key="10">
    <source>
        <dbReference type="Proteomes" id="UP001472677"/>
    </source>
</evidence>
<keyword evidence="3" id="KW-0964">Secreted</keyword>
<feature type="signal peptide" evidence="8">
    <location>
        <begin position="1"/>
        <end position="25"/>
    </location>
</feature>
<feature type="chain" id="PRO_5045556134" evidence="8">
    <location>
        <begin position="26"/>
        <end position="80"/>
    </location>
</feature>
<sequence>MSCFTIQVSLIILLVLSGNAIDAEAKSYGGRKTMQKTRTDSQSIKHALMEAYGLSAMKLERRALTETSRISPGGPDPQHE</sequence>
<dbReference type="InterPro" id="IPR039617">
    <property type="entry name" value="CLAVATA3-CLE"/>
</dbReference>